<proteinExistence type="predicted"/>
<name>A0A378VIT7_NEILA</name>
<dbReference type="Proteomes" id="UP000254193">
    <property type="component" value="Unassembled WGS sequence"/>
</dbReference>
<sequence>MQQHIEKWQHLSREEQKILAEVWGLVQNDDQEVHYEMLKLNAPDEAGGEFWFRMAETLSTLPPNRSLDLRMNGGRLATAVSILSVMIEDNPDIPQLWAQKITALNYLAHGHKARADGLAQQPDKAAEANEEEYLTKALSQNLLSTLDAALARFPEDAWFQEIKQDARKHFA</sequence>
<dbReference type="RefSeq" id="WP_003709661.1">
    <property type="nucleotide sequence ID" value="NZ_LR590477.1"/>
</dbReference>
<reference evidence="1 2" key="1">
    <citation type="submission" date="2018-06" db="EMBL/GenBank/DDBJ databases">
        <authorList>
            <consortium name="Pathogen Informatics"/>
            <person name="Doyle S."/>
        </authorList>
    </citation>
    <scope>NUCLEOTIDE SEQUENCE [LARGE SCALE GENOMIC DNA]</scope>
    <source>
        <strain evidence="1 2">NCTC10616</strain>
    </source>
</reference>
<evidence type="ECO:0008006" key="3">
    <source>
        <dbReference type="Google" id="ProtNLM"/>
    </source>
</evidence>
<evidence type="ECO:0000313" key="1">
    <source>
        <dbReference type="EMBL" id="SUA16679.1"/>
    </source>
</evidence>
<organism evidence="1 2">
    <name type="scientific">Neisseria lactamica</name>
    <dbReference type="NCBI Taxonomy" id="486"/>
    <lineage>
        <taxon>Bacteria</taxon>
        <taxon>Pseudomonadati</taxon>
        <taxon>Pseudomonadota</taxon>
        <taxon>Betaproteobacteria</taxon>
        <taxon>Neisseriales</taxon>
        <taxon>Neisseriaceae</taxon>
        <taxon>Neisseria</taxon>
    </lineage>
</organism>
<accession>A0A378VIT7</accession>
<protein>
    <recommendedName>
        <fullName evidence="3">3-deoxy-manno-octulosonate cytidylyltransferase</fullName>
    </recommendedName>
</protein>
<dbReference type="EMBL" id="UGRO01000002">
    <property type="protein sequence ID" value="SUA16679.1"/>
    <property type="molecule type" value="Genomic_DNA"/>
</dbReference>
<dbReference type="AlphaFoldDB" id="A0A378VIT7"/>
<gene>
    <name evidence="1" type="ORF">NCTC10616_00321</name>
</gene>
<evidence type="ECO:0000313" key="2">
    <source>
        <dbReference type="Proteomes" id="UP000254193"/>
    </source>
</evidence>
<keyword evidence="2" id="KW-1185">Reference proteome</keyword>